<evidence type="ECO:0000313" key="3">
    <source>
        <dbReference type="Proteomes" id="UP000821866"/>
    </source>
</evidence>
<protein>
    <submittedName>
        <fullName evidence="2">Uncharacterized protein</fullName>
    </submittedName>
</protein>
<comment type="caution">
    <text evidence="2">The sequence shown here is derived from an EMBL/GenBank/DDBJ whole genome shotgun (WGS) entry which is preliminary data.</text>
</comment>
<feature type="compositionally biased region" description="Low complexity" evidence="1">
    <location>
        <begin position="120"/>
        <end position="135"/>
    </location>
</feature>
<feature type="compositionally biased region" description="Basic residues" evidence="1">
    <location>
        <begin position="165"/>
        <end position="179"/>
    </location>
</feature>
<keyword evidence="3" id="KW-1185">Reference proteome</keyword>
<feature type="compositionally biased region" description="Polar residues" evidence="1">
    <location>
        <begin position="186"/>
        <end position="199"/>
    </location>
</feature>
<accession>A0A9J6EJC1</accession>
<sequence length="449" mass="48770">MKTQLLSRRFRSSPGERRSLNGEVGVDDTVGQEPLESLQSWTLQESRDNMVMAWKTAAADAVRRLSQASRGDAMSTSAPAAAEEEMDMSTSRKRPRLQDSSDDEADTRRKLAQVNPQGESDSSADSSDSRLSYDSQHTEDSIDSSASSTTTGVASDATSADTTGKPRRNRNRNRRRRRTVPALQSAAVSPPSSGSQCKQTTTTGPSPTPHTALRHAAAPTTETVDHEGYQTVRSKPALRRTRNLTSAALPVDPAVKGTVLYRPASAGGSFRNCPRLTIAQALSLHPGVAAIRVNQHHNVVAVDVTSQECLDKLLALTELKGIPVTARQPADRRTSMGFIHGVDGDAADENLLSRLQSAVRVLSASREGRTVTLRFEGPVPPDQVTLFRVRFPVRPARPRPLQCRQCGRYGHVMGDLQLARQLHPLRPVSPRRVGLSASPLCELRRPSSC</sequence>
<feature type="region of interest" description="Disordered" evidence="1">
    <location>
        <begin position="1"/>
        <end position="33"/>
    </location>
</feature>
<dbReference type="EMBL" id="JABSTU010000004">
    <property type="protein sequence ID" value="KAH8034611.1"/>
    <property type="molecule type" value="Genomic_DNA"/>
</dbReference>
<feature type="region of interest" description="Disordered" evidence="1">
    <location>
        <begin position="65"/>
        <end position="225"/>
    </location>
</feature>
<organism evidence="2 3">
    <name type="scientific">Rhipicephalus microplus</name>
    <name type="common">Cattle tick</name>
    <name type="synonym">Boophilus microplus</name>
    <dbReference type="NCBI Taxonomy" id="6941"/>
    <lineage>
        <taxon>Eukaryota</taxon>
        <taxon>Metazoa</taxon>
        <taxon>Ecdysozoa</taxon>
        <taxon>Arthropoda</taxon>
        <taxon>Chelicerata</taxon>
        <taxon>Arachnida</taxon>
        <taxon>Acari</taxon>
        <taxon>Parasitiformes</taxon>
        <taxon>Ixodida</taxon>
        <taxon>Ixodoidea</taxon>
        <taxon>Ixodidae</taxon>
        <taxon>Rhipicephalinae</taxon>
        <taxon>Rhipicephalus</taxon>
        <taxon>Boophilus</taxon>
    </lineage>
</organism>
<gene>
    <name evidence="2" type="ORF">HPB51_026138</name>
</gene>
<feature type="compositionally biased region" description="Low complexity" evidence="1">
    <location>
        <begin position="143"/>
        <end position="163"/>
    </location>
</feature>
<reference evidence="2" key="1">
    <citation type="journal article" date="2020" name="Cell">
        <title>Large-Scale Comparative Analyses of Tick Genomes Elucidate Their Genetic Diversity and Vector Capacities.</title>
        <authorList>
            <consortium name="Tick Genome and Microbiome Consortium (TIGMIC)"/>
            <person name="Jia N."/>
            <person name="Wang J."/>
            <person name="Shi W."/>
            <person name="Du L."/>
            <person name="Sun Y."/>
            <person name="Zhan W."/>
            <person name="Jiang J.F."/>
            <person name="Wang Q."/>
            <person name="Zhang B."/>
            <person name="Ji P."/>
            <person name="Bell-Sakyi L."/>
            <person name="Cui X.M."/>
            <person name="Yuan T.T."/>
            <person name="Jiang B.G."/>
            <person name="Yang W.F."/>
            <person name="Lam T.T."/>
            <person name="Chang Q.C."/>
            <person name="Ding S.J."/>
            <person name="Wang X.J."/>
            <person name="Zhu J.G."/>
            <person name="Ruan X.D."/>
            <person name="Zhao L."/>
            <person name="Wei J.T."/>
            <person name="Ye R.Z."/>
            <person name="Que T.C."/>
            <person name="Du C.H."/>
            <person name="Zhou Y.H."/>
            <person name="Cheng J.X."/>
            <person name="Dai P.F."/>
            <person name="Guo W.B."/>
            <person name="Han X.H."/>
            <person name="Huang E.J."/>
            <person name="Li L.F."/>
            <person name="Wei W."/>
            <person name="Gao Y.C."/>
            <person name="Liu J.Z."/>
            <person name="Shao H.Z."/>
            <person name="Wang X."/>
            <person name="Wang C.C."/>
            <person name="Yang T.C."/>
            <person name="Huo Q.B."/>
            <person name="Li W."/>
            <person name="Chen H.Y."/>
            <person name="Chen S.E."/>
            <person name="Zhou L.G."/>
            <person name="Ni X.B."/>
            <person name="Tian J.H."/>
            <person name="Sheng Y."/>
            <person name="Liu T."/>
            <person name="Pan Y.S."/>
            <person name="Xia L.Y."/>
            <person name="Li J."/>
            <person name="Zhao F."/>
            <person name="Cao W.C."/>
        </authorList>
    </citation>
    <scope>NUCLEOTIDE SEQUENCE</scope>
    <source>
        <strain evidence="2">Rmic-2018</strain>
    </source>
</reference>
<dbReference type="Proteomes" id="UP000821866">
    <property type="component" value="Chromosome 2"/>
</dbReference>
<feature type="compositionally biased region" description="Polar residues" evidence="1">
    <location>
        <begin position="66"/>
        <end position="78"/>
    </location>
</feature>
<reference evidence="2" key="2">
    <citation type="submission" date="2021-09" db="EMBL/GenBank/DDBJ databases">
        <authorList>
            <person name="Jia N."/>
            <person name="Wang J."/>
            <person name="Shi W."/>
            <person name="Du L."/>
            <person name="Sun Y."/>
            <person name="Zhan W."/>
            <person name="Jiang J."/>
            <person name="Wang Q."/>
            <person name="Zhang B."/>
            <person name="Ji P."/>
            <person name="Sakyi L.B."/>
            <person name="Cui X."/>
            <person name="Yuan T."/>
            <person name="Jiang B."/>
            <person name="Yang W."/>
            <person name="Lam T.T.-Y."/>
            <person name="Chang Q."/>
            <person name="Ding S."/>
            <person name="Wang X."/>
            <person name="Zhu J."/>
            <person name="Ruan X."/>
            <person name="Zhao L."/>
            <person name="Wei J."/>
            <person name="Que T."/>
            <person name="Du C."/>
            <person name="Cheng J."/>
            <person name="Dai P."/>
            <person name="Han X."/>
            <person name="Huang E."/>
            <person name="Gao Y."/>
            <person name="Liu J."/>
            <person name="Shao H."/>
            <person name="Ye R."/>
            <person name="Li L."/>
            <person name="Wei W."/>
            <person name="Wang X."/>
            <person name="Wang C."/>
            <person name="Huo Q."/>
            <person name="Li W."/>
            <person name="Guo W."/>
            <person name="Chen H."/>
            <person name="Chen S."/>
            <person name="Zhou L."/>
            <person name="Zhou L."/>
            <person name="Ni X."/>
            <person name="Tian J."/>
            <person name="Zhou Y."/>
            <person name="Sheng Y."/>
            <person name="Liu T."/>
            <person name="Pan Y."/>
            <person name="Xia L."/>
            <person name="Li J."/>
            <person name="Zhao F."/>
            <person name="Cao W."/>
        </authorList>
    </citation>
    <scope>NUCLEOTIDE SEQUENCE</scope>
    <source>
        <strain evidence="2">Rmic-2018</strain>
        <tissue evidence="2">Larvae</tissue>
    </source>
</reference>
<name>A0A9J6EJC1_RHIMP</name>
<dbReference type="AlphaFoldDB" id="A0A9J6EJC1"/>
<evidence type="ECO:0000256" key="1">
    <source>
        <dbReference type="SAM" id="MobiDB-lite"/>
    </source>
</evidence>
<feature type="compositionally biased region" description="Low complexity" evidence="1">
    <location>
        <begin position="200"/>
        <end position="211"/>
    </location>
</feature>
<evidence type="ECO:0000313" key="2">
    <source>
        <dbReference type="EMBL" id="KAH8034611.1"/>
    </source>
</evidence>
<proteinExistence type="predicted"/>